<gene>
    <name evidence="2" type="ORF">ACFPXP_01620</name>
</gene>
<evidence type="ECO:0000313" key="2">
    <source>
        <dbReference type="EMBL" id="MFC5985169.1"/>
    </source>
</evidence>
<keyword evidence="3" id="KW-1185">Reference proteome</keyword>
<evidence type="ECO:0000259" key="1">
    <source>
        <dbReference type="PROSITE" id="PS51186"/>
    </source>
</evidence>
<dbReference type="CDD" id="cd04301">
    <property type="entry name" value="NAT_SF"/>
    <property type="match status" value="1"/>
</dbReference>
<dbReference type="EMBL" id="JBHSQV010000010">
    <property type="protein sequence ID" value="MFC5985169.1"/>
    <property type="molecule type" value="Genomic_DNA"/>
</dbReference>
<dbReference type="Pfam" id="PF00583">
    <property type="entry name" value="Acetyltransf_1"/>
    <property type="match status" value="1"/>
</dbReference>
<dbReference type="Proteomes" id="UP001596250">
    <property type="component" value="Unassembled WGS sequence"/>
</dbReference>
<sequence length="150" mass="17503">MNITIKQVQLTDQDQLEQLWYLQHIAYRLEAALIGFDQIPPLLENMDDLSKCKEIVYGIFAEEELIAALSYTIDNNELDIARVVVHPDWHRKGMARRLLQHVFALYPEHLFSVWAAEKNTPACELYRSVGFVPRMKQEVAPGVWLQCYEK</sequence>
<protein>
    <submittedName>
        <fullName evidence="2">GNAT family N-acetyltransferase</fullName>
        <ecNumber evidence="2">2.3.1.-</ecNumber>
    </submittedName>
</protein>
<comment type="caution">
    <text evidence="2">The sequence shown here is derived from an EMBL/GenBank/DDBJ whole genome shotgun (WGS) entry which is preliminary data.</text>
</comment>
<keyword evidence="2" id="KW-0012">Acyltransferase</keyword>
<dbReference type="InterPro" id="IPR000182">
    <property type="entry name" value="GNAT_dom"/>
</dbReference>
<dbReference type="SUPFAM" id="SSF55729">
    <property type="entry name" value="Acyl-CoA N-acyltransferases (Nat)"/>
    <property type="match status" value="1"/>
</dbReference>
<feature type="domain" description="N-acetyltransferase" evidence="1">
    <location>
        <begin position="3"/>
        <end position="150"/>
    </location>
</feature>
<dbReference type="InterPro" id="IPR016181">
    <property type="entry name" value="Acyl_CoA_acyltransferase"/>
</dbReference>
<dbReference type="EC" id="2.3.1.-" evidence="2"/>
<dbReference type="Gene3D" id="3.40.630.30">
    <property type="match status" value="1"/>
</dbReference>
<evidence type="ECO:0000313" key="3">
    <source>
        <dbReference type="Proteomes" id="UP001596250"/>
    </source>
</evidence>
<organism evidence="2 3">
    <name type="scientific">Marinicrinis lubricantis</name>
    <dbReference type="NCBI Taxonomy" id="2086470"/>
    <lineage>
        <taxon>Bacteria</taxon>
        <taxon>Bacillati</taxon>
        <taxon>Bacillota</taxon>
        <taxon>Bacilli</taxon>
        <taxon>Bacillales</taxon>
        <taxon>Paenibacillaceae</taxon>
    </lineage>
</organism>
<accession>A0ABW1IJF8</accession>
<dbReference type="RefSeq" id="WP_379891745.1">
    <property type="nucleotide sequence ID" value="NZ_CBCSCT010000003.1"/>
</dbReference>
<dbReference type="GO" id="GO:0016746">
    <property type="term" value="F:acyltransferase activity"/>
    <property type="evidence" value="ECO:0007669"/>
    <property type="project" value="UniProtKB-KW"/>
</dbReference>
<name>A0ABW1IJF8_9BACL</name>
<keyword evidence="2" id="KW-0808">Transferase</keyword>
<dbReference type="PROSITE" id="PS51186">
    <property type="entry name" value="GNAT"/>
    <property type="match status" value="1"/>
</dbReference>
<proteinExistence type="predicted"/>
<reference evidence="3" key="1">
    <citation type="journal article" date="2019" name="Int. J. Syst. Evol. Microbiol.">
        <title>The Global Catalogue of Microorganisms (GCM) 10K type strain sequencing project: providing services to taxonomists for standard genome sequencing and annotation.</title>
        <authorList>
            <consortium name="The Broad Institute Genomics Platform"/>
            <consortium name="The Broad Institute Genome Sequencing Center for Infectious Disease"/>
            <person name="Wu L."/>
            <person name="Ma J."/>
        </authorList>
    </citation>
    <scope>NUCLEOTIDE SEQUENCE [LARGE SCALE GENOMIC DNA]</scope>
    <source>
        <strain evidence="3">CCM 8749</strain>
    </source>
</reference>